<evidence type="ECO:0000313" key="2">
    <source>
        <dbReference type="Proteomes" id="UP000788993"/>
    </source>
</evidence>
<evidence type="ECO:0000313" key="1">
    <source>
        <dbReference type="EMBL" id="KAH3678653.1"/>
    </source>
</evidence>
<protein>
    <submittedName>
        <fullName evidence="1">Uncharacterized protein</fullName>
    </submittedName>
</protein>
<dbReference type="AlphaFoldDB" id="A0A9P8PUL2"/>
<comment type="caution">
    <text evidence="1">The sequence shown here is derived from an EMBL/GenBank/DDBJ whole genome shotgun (WGS) entry which is preliminary data.</text>
</comment>
<proteinExistence type="predicted"/>
<sequence length="171" mass="17896">MRFAHTHVWPEERNLQLIKPAAAFSRSASSKTTNGAFPPSSIDSRLSVLELCSISSLPTRVEPVKDTFFKSGDLQKSSPTLAVLLCATGTKFTTPSGTPASTPSTAIAIADIGVSAAGLITEVQPAARAAPSLRVIMASGKFHGVMIPTGPTGRHCVYMRFEGVAEGIVSP</sequence>
<reference evidence="1" key="1">
    <citation type="journal article" date="2021" name="Open Biol.">
        <title>Shared evolutionary footprints suggest mitochondrial oxidative damage underlies multiple complex I losses in fungi.</title>
        <authorList>
            <person name="Schikora-Tamarit M.A."/>
            <person name="Marcet-Houben M."/>
            <person name="Nosek J."/>
            <person name="Gabaldon T."/>
        </authorList>
    </citation>
    <scope>NUCLEOTIDE SEQUENCE</scope>
    <source>
        <strain evidence="1">NCAIM Y.01608</strain>
    </source>
</reference>
<reference evidence="1" key="2">
    <citation type="submission" date="2021-01" db="EMBL/GenBank/DDBJ databases">
        <authorList>
            <person name="Schikora-Tamarit M.A."/>
        </authorList>
    </citation>
    <scope>NUCLEOTIDE SEQUENCE</scope>
    <source>
        <strain evidence="1">NCAIM Y.01608</strain>
    </source>
</reference>
<name>A0A9P8PUL2_9ASCO</name>
<gene>
    <name evidence="1" type="ORF">OGATHE_000203</name>
</gene>
<dbReference type="EMBL" id="JAEUBD010000014">
    <property type="protein sequence ID" value="KAH3678653.1"/>
    <property type="molecule type" value="Genomic_DNA"/>
</dbReference>
<accession>A0A9P8PUL2</accession>
<keyword evidence="2" id="KW-1185">Reference proteome</keyword>
<organism evidence="1 2">
    <name type="scientific">Ogataea polymorpha</name>
    <dbReference type="NCBI Taxonomy" id="460523"/>
    <lineage>
        <taxon>Eukaryota</taxon>
        <taxon>Fungi</taxon>
        <taxon>Dikarya</taxon>
        <taxon>Ascomycota</taxon>
        <taxon>Saccharomycotina</taxon>
        <taxon>Pichiomycetes</taxon>
        <taxon>Pichiales</taxon>
        <taxon>Pichiaceae</taxon>
        <taxon>Ogataea</taxon>
    </lineage>
</organism>
<dbReference type="Proteomes" id="UP000788993">
    <property type="component" value="Unassembled WGS sequence"/>
</dbReference>